<protein>
    <submittedName>
        <fullName evidence="4">NUDIX domain-containing protein</fullName>
    </submittedName>
</protein>
<feature type="domain" description="Nudix hydrolase" evidence="3">
    <location>
        <begin position="46"/>
        <end position="141"/>
    </location>
</feature>
<accession>A0A8J4H7Y5</accession>
<dbReference type="AlphaFoldDB" id="A0A8J4H7Y5"/>
<evidence type="ECO:0000313" key="4">
    <source>
        <dbReference type="EMBL" id="HGC41673.1"/>
    </source>
</evidence>
<gene>
    <name evidence="4" type="ORF">ENY07_00375</name>
</gene>
<dbReference type="PROSITE" id="PS51462">
    <property type="entry name" value="NUDIX"/>
    <property type="match status" value="1"/>
</dbReference>
<dbReference type="InterPro" id="IPR015797">
    <property type="entry name" value="NUDIX_hydrolase-like_dom_sf"/>
</dbReference>
<evidence type="ECO:0000256" key="1">
    <source>
        <dbReference type="ARBA" id="ARBA00001946"/>
    </source>
</evidence>
<name>A0A8J4H7Y5_9PROT</name>
<dbReference type="PROSITE" id="PS00893">
    <property type="entry name" value="NUDIX_BOX"/>
    <property type="match status" value="1"/>
</dbReference>
<evidence type="ECO:0000256" key="2">
    <source>
        <dbReference type="ARBA" id="ARBA00022801"/>
    </source>
</evidence>
<dbReference type="EMBL" id="DTQM01000005">
    <property type="protein sequence ID" value="HGC41673.1"/>
    <property type="molecule type" value="Genomic_DNA"/>
</dbReference>
<proteinExistence type="predicted"/>
<dbReference type="GO" id="GO:0016787">
    <property type="term" value="F:hydrolase activity"/>
    <property type="evidence" value="ECO:0007669"/>
    <property type="project" value="UniProtKB-KW"/>
</dbReference>
<keyword evidence="2" id="KW-0378">Hydrolase</keyword>
<dbReference type="Pfam" id="PF00293">
    <property type="entry name" value="NUDIX"/>
    <property type="match status" value="1"/>
</dbReference>
<dbReference type="PANTHER" id="PTHR43046">
    <property type="entry name" value="GDP-MANNOSE MANNOSYL HYDROLASE"/>
    <property type="match status" value="1"/>
</dbReference>
<reference evidence="4" key="1">
    <citation type="journal article" date="2020" name="mSystems">
        <title>Genome- and Community-Level Interaction Insights into Carbon Utilization and Element Cycling Functions of Hydrothermarchaeota in Hydrothermal Sediment.</title>
        <authorList>
            <person name="Zhou Z."/>
            <person name="Liu Y."/>
            <person name="Xu W."/>
            <person name="Pan J."/>
            <person name="Luo Z.H."/>
            <person name="Li M."/>
        </authorList>
    </citation>
    <scope>NUCLEOTIDE SEQUENCE</scope>
    <source>
        <strain evidence="4">SpSt-997</strain>
    </source>
</reference>
<dbReference type="InterPro" id="IPR020084">
    <property type="entry name" value="NUDIX_hydrolase_CS"/>
</dbReference>
<comment type="cofactor">
    <cofactor evidence="1">
        <name>Mg(2+)</name>
        <dbReference type="ChEBI" id="CHEBI:18420"/>
    </cofactor>
</comment>
<dbReference type="SUPFAM" id="SSF55811">
    <property type="entry name" value="Nudix"/>
    <property type="match status" value="1"/>
</dbReference>
<comment type="caution">
    <text evidence="4">The sequence shown here is derived from an EMBL/GenBank/DDBJ whole genome shotgun (WGS) entry which is preliminary data.</text>
</comment>
<dbReference type="InterPro" id="IPR000086">
    <property type="entry name" value="NUDIX_hydrolase_dom"/>
</dbReference>
<sequence length="141" mass="15160">MTADRVDPQRLRAQLLETAGRRLALSQSVLSAAEITVSLAPEPDGPYRPAVGIALFNDRGEVFVARRIDRAQDGWQMPQGGIAPGEAPLAAALRELREEIGTDQAELIVGFKRQLYLTVLGEFGLLTTADGAVPNAPEPSR</sequence>
<evidence type="ECO:0000259" key="3">
    <source>
        <dbReference type="PROSITE" id="PS51462"/>
    </source>
</evidence>
<organism evidence="4">
    <name type="scientific">Acidicaldus sp</name>
    <dbReference type="NCBI Taxonomy" id="1872105"/>
    <lineage>
        <taxon>Bacteria</taxon>
        <taxon>Pseudomonadati</taxon>
        <taxon>Pseudomonadota</taxon>
        <taxon>Alphaproteobacteria</taxon>
        <taxon>Acetobacterales</taxon>
        <taxon>Acetobacteraceae</taxon>
        <taxon>Acidicaldus</taxon>
    </lineage>
</organism>
<dbReference type="Gene3D" id="3.90.79.10">
    <property type="entry name" value="Nucleoside Triphosphate Pyrophosphohydrolase"/>
    <property type="match status" value="1"/>
</dbReference>
<dbReference type="PANTHER" id="PTHR43046:SF14">
    <property type="entry name" value="MUTT_NUDIX FAMILY PROTEIN"/>
    <property type="match status" value="1"/>
</dbReference>